<dbReference type="GeneID" id="19163808"/>
<feature type="compositionally biased region" description="Polar residues" evidence="1">
    <location>
        <begin position="348"/>
        <end position="360"/>
    </location>
</feature>
<comment type="caution">
    <text evidence="2">The sequence shown here is derived from an EMBL/GenBank/DDBJ whole genome shotgun (WGS) entry which is preliminary data.</text>
</comment>
<dbReference type="Pfam" id="PF04801">
    <property type="entry name" value="RPC5"/>
    <property type="match status" value="1"/>
</dbReference>
<organism evidence="2 3">
    <name type="scientific">Capronia coronata CBS 617.96</name>
    <dbReference type="NCBI Taxonomy" id="1182541"/>
    <lineage>
        <taxon>Eukaryota</taxon>
        <taxon>Fungi</taxon>
        <taxon>Dikarya</taxon>
        <taxon>Ascomycota</taxon>
        <taxon>Pezizomycotina</taxon>
        <taxon>Eurotiomycetes</taxon>
        <taxon>Chaetothyriomycetidae</taxon>
        <taxon>Chaetothyriales</taxon>
        <taxon>Herpotrichiellaceae</taxon>
        <taxon>Capronia</taxon>
    </lineage>
</organism>
<dbReference type="eggNOG" id="KOG2354">
    <property type="taxonomic scope" value="Eukaryota"/>
</dbReference>
<name>W9XNM6_9EURO</name>
<dbReference type="AlphaFoldDB" id="W9XNM6"/>
<dbReference type="RefSeq" id="XP_007728009.1">
    <property type="nucleotide sequence ID" value="XM_007729819.1"/>
</dbReference>
<dbReference type="InterPro" id="IPR006886">
    <property type="entry name" value="RNA_pol_III_Rpc5"/>
</dbReference>
<dbReference type="PANTHER" id="PTHR12069:SF0">
    <property type="entry name" value="DNA-DIRECTED RNA POLYMERASE III SUBUNIT RPC5"/>
    <property type="match status" value="1"/>
</dbReference>
<feature type="compositionally biased region" description="Basic and acidic residues" evidence="1">
    <location>
        <begin position="312"/>
        <end position="334"/>
    </location>
</feature>
<dbReference type="GO" id="GO:0005666">
    <property type="term" value="C:RNA polymerase III complex"/>
    <property type="evidence" value="ECO:0007669"/>
    <property type="project" value="TreeGrafter"/>
</dbReference>
<sequence length="427" mass="46855">MADQDDPVIASYDVYLTKPLSPTAKEAASRLYVLQYPSHRPYSKPYNAARSQAPTSLRLKPNSGFLEVDVPILTQEHYNEHAGEKFGKGVAESRTLQAGGSHGLAGGFSAGSTQLKFRDIPMHDQLNNPVQYLTTQTLGGKIVAPSPRDPIYLVGSFKKKQLHLSHVDAVVQMRPQFHHIDAEDELAQKRLQAANGTGPAKQKPGLEAPPPKVESKAIEIKIKDNKDDAKDRGLNENARLLRDIQMEDWDHHDWVDEDESDSQTVFTTHLQLPDNTAQTSVRLRSLLSNGDWLDRMSAPREDGKKGLLAKLRGRERERARRKKAEEEKRQRQKDATGGTQAGHGTLPDMSSDSDLSTPEASESEPDEDVTMTEADNVNRVSIKEEPAATSSVATVGASGAPAQGTGTATPKKRGRPKKNQDPSAVDE</sequence>
<evidence type="ECO:0000256" key="1">
    <source>
        <dbReference type="SAM" id="MobiDB-lite"/>
    </source>
</evidence>
<feature type="compositionally biased region" description="Basic and acidic residues" evidence="1">
    <location>
        <begin position="293"/>
        <end position="305"/>
    </location>
</feature>
<dbReference type="EMBL" id="AMWN01000011">
    <property type="protein sequence ID" value="EXJ78561.1"/>
    <property type="molecule type" value="Genomic_DNA"/>
</dbReference>
<dbReference type="PANTHER" id="PTHR12069">
    <property type="entry name" value="DNA-DIRECTED RNA POLYMERASES III 80 KDA POLYPEPTIDE RNA POLYMERASE III SUBUNIT 5"/>
    <property type="match status" value="1"/>
</dbReference>
<evidence type="ECO:0000313" key="3">
    <source>
        <dbReference type="Proteomes" id="UP000019484"/>
    </source>
</evidence>
<dbReference type="STRING" id="1182541.W9XNM6"/>
<feature type="region of interest" description="Disordered" evidence="1">
    <location>
        <begin position="293"/>
        <end position="427"/>
    </location>
</feature>
<accession>W9XNM6</accession>
<evidence type="ECO:0000313" key="2">
    <source>
        <dbReference type="EMBL" id="EXJ78561.1"/>
    </source>
</evidence>
<dbReference type="HOGENOM" id="CLU_045565_1_0_1"/>
<feature type="compositionally biased region" description="Low complexity" evidence="1">
    <location>
        <begin position="387"/>
        <end position="402"/>
    </location>
</feature>
<protein>
    <submittedName>
        <fullName evidence="2">Uncharacterized protein</fullName>
    </submittedName>
</protein>
<gene>
    <name evidence="2" type="ORF">A1O1_08962</name>
</gene>
<dbReference type="OrthoDB" id="340681at2759"/>
<keyword evidence="3" id="KW-1185">Reference proteome</keyword>
<proteinExistence type="predicted"/>
<feature type="compositionally biased region" description="Acidic residues" evidence="1">
    <location>
        <begin position="361"/>
        <end position="370"/>
    </location>
</feature>
<dbReference type="Proteomes" id="UP000019484">
    <property type="component" value="Unassembled WGS sequence"/>
</dbReference>
<dbReference type="GO" id="GO:0042797">
    <property type="term" value="P:tRNA transcription by RNA polymerase III"/>
    <property type="evidence" value="ECO:0007669"/>
    <property type="project" value="TreeGrafter"/>
</dbReference>
<reference evidence="2 3" key="1">
    <citation type="submission" date="2013-03" db="EMBL/GenBank/DDBJ databases">
        <title>The Genome Sequence of Capronia coronata CBS 617.96.</title>
        <authorList>
            <consortium name="The Broad Institute Genomics Platform"/>
            <person name="Cuomo C."/>
            <person name="de Hoog S."/>
            <person name="Gorbushina A."/>
            <person name="Walker B."/>
            <person name="Young S.K."/>
            <person name="Zeng Q."/>
            <person name="Gargeya S."/>
            <person name="Fitzgerald M."/>
            <person name="Haas B."/>
            <person name="Abouelleil A."/>
            <person name="Allen A.W."/>
            <person name="Alvarado L."/>
            <person name="Arachchi H.M."/>
            <person name="Berlin A.M."/>
            <person name="Chapman S.B."/>
            <person name="Gainer-Dewar J."/>
            <person name="Goldberg J."/>
            <person name="Griggs A."/>
            <person name="Gujja S."/>
            <person name="Hansen M."/>
            <person name="Howarth C."/>
            <person name="Imamovic A."/>
            <person name="Ireland A."/>
            <person name="Larimer J."/>
            <person name="McCowan C."/>
            <person name="Murphy C."/>
            <person name="Pearson M."/>
            <person name="Poon T.W."/>
            <person name="Priest M."/>
            <person name="Roberts A."/>
            <person name="Saif S."/>
            <person name="Shea T."/>
            <person name="Sisk P."/>
            <person name="Sykes S."/>
            <person name="Wortman J."/>
            <person name="Nusbaum C."/>
            <person name="Birren B."/>
        </authorList>
    </citation>
    <scope>NUCLEOTIDE SEQUENCE [LARGE SCALE GENOMIC DNA]</scope>
    <source>
        <strain evidence="2 3">CBS 617.96</strain>
    </source>
</reference>